<evidence type="ECO:0000313" key="2">
    <source>
        <dbReference type="Proteomes" id="UP000676951"/>
    </source>
</evidence>
<dbReference type="Proteomes" id="UP000676951">
    <property type="component" value="Chromosome"/>
</dbReference>
<gene>
    <name evidence="1" type="ORF">KMZ93_20755</name>
</gene>
<name>A0A975RWK2_9BRAD</name>
<dbReference type="InterPro" id="IPR009241">
    <property type="entry name" value="HigB-like"/>
</dbReference>
<protein>
    <submittedName>
        <fullName evidence="1">Type II toxin-antitoxin system RelE/ParE family toxin</fullName>
    </submittedName>
</protein>
<dbReference type="RefSeq" id="WP_215603148.1">
    <property type="nucleotide sequence ID" value="NZ_CP076136.1"/>
</dbReference>
<accession>A0A975RWK2</accession>
<dbReference type="EMBL" id="CP076136">
    <property type="protein sequence ID" value="QWG22379.1"/>
    <property type="molecule type" value="Genomic_DNA"/>
</dbReference>
<keyword evidence="2" id="KW-1185">Reference proteome</keyword>
<proteinExistence type="predicted"/>
<dbReference type="Pfam" id="PF05973">
    <property type="entry name" value="Gp49"/>
    <property type="match status" value="1"/>
</dbReference>
<reference evidence="1 2" key="1">
    <citation type="submission" date="2021-06" db="EMBL/GenBank/DDBJ databases">
        <title>Bradyrhizobium sp. S2-11-4 Genome sequencing.</title>
        <authorList>
            <person name="Jin L."/>
        </authorList>
    </citation>
    <scope>NUCLEOTIDE SEQUENCE [LARGE SCALE GENOMIC DNA]</scope>
    <source>
        <strain evidence="1 2">S2-11-4</strain>
    </source>
</reference>
<organism evidence="1 2">
    <name type="scientific">Bradyrhizobium sediminis</name>
    <dbReference type="NCBI Taxonomy" id="2840469"/>
    <lineage>
        <taxon>Bacteria</taxon>
        <taxon>Pseudomonadati</taxon>
        <taxon>Pseudomonadota</taxon>
        <taxon>Alphaproteobacteria</taxon>
        <taxon>Hyphomicrobiales</taxon>
        <taxon>Nitrobacteraceae</taxon>
        <taxon>Bradyrhizobium</taxon>
    </lineage>
</organism>
<dbReference type="AlphaFoldDB" id="A0A975RWK2"/>
<sequence length="117" mass="13597">MPGEAPRKIPVVFYRTRGGAELVRDWLRSLDERDRNAIGLDLMRVQFRWPVGMPLCRAMGDGLWEVRTSLPSSRIARTLFYVARDRIVVLHGFIKKSQKTPDEELALARKRKKEFEA</sequence>
<evidence type="ECO:0000313" key="1">
    <source>
        <dbReference type="EMBL" id="QWG22379.1"/>
    </source>
</evidence>